<gene>
    <name evidence="1" type="ORF">SAMN05444277_105169</name>
</gene>
<dbReference type="GO" id="GO:0005829">
    <property type="term" value="C:cytosol"/>
    <property type="evidence" value="ECO:0007669"/>
    <property type="project" value="TreeGrafter"/>
</dbReference>
<dbReference type="GO" id="GO:0010124">
    <property type="term" value="P:phenylacetate catabolic process"/>
    <property type="evidence" value="ECO:0007669"/>
    <property type="project" value="InterPro"/>
</dbReference>
<dbReference type="PANTHER" id="PTHR30458:SF0">
    <property type="entry name" value="1,2-PHENYLACETYL-COA EPOXIDASE, SUBUNIT C"/>
    <property type="match status" value="1"/>
</dbReference>
<keyword evidence="2" id="KW-1185">Reference proteome</keyword>
<dbReference type="NCBIfam" id="TIGR02158">
    <property type="entry name" value="PA_CoA_Oxy3"/>
    <property type="match status" value="1"/>
</dbReference>
<organism evidence="1 2">
    <name type="scientific">Parafilimonas terrae</name>
    <dbReference type="NCBI Taxonomy" id="1465490"/>
    <lineage>
        <taxon>Bacteria</taxon>
        <taxon>Pseudomonadati</taxon>
        <taxon>Bacteroidota</taxon>
        <taxon>Chitinophagia</taxon>
        <taxon>Chitinophagales</taxon>
        <taxon>Chitinophagaceae</taxon>
        <taxon>Parafilimonas</taxon>
    </lineage>
</organism>
<protein>
    <submittedName>
        <fullName evidence="1">Ring-1,2-phenylacetyl-CoA epoxidase subunit PaaC</fullName>
    </submittedName>
</protein>
<dbReference type="Pfam" id="PF05138">
    <property type="entry name" value="PaaA_PaaC"/>
    <property type="match status" value="1"/>
</dbReference>
<name>A0A1I5VSK6_9BACT</name>
<proteinExistence type="predicted"/>
<sequence>MSVASHTKNNLQSDQPINYSTTQLLNYTTHLADNTLILAQRSSAWCGHGPILEQDIAITNISLDILGQARNFYQYAAQLINQSTNQPINCSTIQPATEDALAYHRDSREFKNCLLVEQENGDWGKTILRLFLFSSYQYLLYEKLQHSNDGQLAAIAAKALKEVAYHVRWSSEWVIRLGDGTGESHQRMVNAIDELWPYIDELFINAGYEEALLEDNIAVDVSALKEKWFEKILPVFNEATLQAPQNMFAKTGGKQGIHSEQLGYILAEMQFMQRAYPNSTW</sequence>
<dbReference type="Gene3D" id="1.20.1260.10">
    <property type="match status" value="1"/>
</dbReference>
<dbReference type="InterPro" id="IPR052703">
    <property type="entry name" value="Aromatic_CoA_ox/epox"/>
</dbReference>
<dbReference type="RefSeq" id="WP_090657978.1">
    <property type="nucleotide sequence ID" value="NZ_FOXQ01000005.1"/>
</dbReference>
<dbReference type="AlphaFoldDB" id="A0A1I5VSK6"/>
<dbReference type="SUPFAM" id="SSF47240">
    <property type="entry name" value="Ferritin-like"/>
    <property type="match status" value="1"/>
</dbReference>
<dbReference type="InterPro" id="IPR009078">
    <property type="entry name" value="Ferritin-like_SF"/>
</dbReference>
<dbReference type="PANTHER" id="PTHR30458">
    <property type="entry name" value="PHENYLACETIC ACID DEGRADATION PROTEIN PAA"/>
    <property type="match status" value="1"/>
</dbReference>
<dbReference type="OrthoDB" id="9789947at2"/>
<reference evidence="1 2" key="1">
    <citation type="submission" date="2016-10" db="EMBL/GenBank/DDBJ databases">
        <authorList>
            <person name="de Groot N.N."/>
        </authorList>
    </citation>
    <scope>NUCLEOTIDE SEQUENCE [LARGE SCALE GENOMIC DNA]</scope>
    <source>
        <strain evidence="1 2">DSM 28286</strain>
    </source>
</reference>
<dbReference type="FunFam" id="1.20.1260.10:FF:000012">
    <property type="entry name" value="1,2-phenylacetyl-CoA epoxidase, subunit C"/>
    <property type="match status" value="1"/>
</dbReference>
<dbReference type="InterPro" id="IPR012347">
    <property type="entry name" value="Ferritin-like"/>
</dbReference>
<dbReference type="InterPro" id="IPR007814">
    <property type="entry name" value="PaaA_PaaC"/>
</dbReference>
<dbReference type="InterPro" id="IPR011882">
    <property type="entry name" value="PaaC"/>
</dbReference>
<accession>A0A1I5VSK6</accession>
<dbReference type="PIRSF" id="PIRSF037834">
    <property type="entry name" value="PA_CoA_Oase3"/>
    <property type="match status" value="1"/>
</dbReference>
<dbReference type="Proteomes" id="UP000199031">
    <property type="component" value="Unassembled WGS sequence"/>
</dbReference>
<dbReference type="STRING" id="1465490.SAMN05444277_105169"/>
<dbReference type="EMBL" id="FOXQ01000005">
    <property type="protein sequence ID" value="SFQ10558.1"/>
    <property type="molecule type" value="Genomic_DNA"/>
</dbReference>
<evidence type="ECO:0000313" key="2">
    <source>
        <dbReference type="Proteomes" id="UP000199031"/>
    </source>
</evidence>
<evidence type="ECO:0000313" key="1">
    <source>
        <dbReference type="EMBL" id="SFQ10558.1"/>
    </source>
</evidence>